<dbReference type="PIRSF" id="PIRSF036480">
    <property type="entry name" value="FormyFH4_hydr"/>
    <property type="match status" value="1"/>
</dbReference>
<comment type="function">
    <text evidence="3">Catalyzes the hydrolysis of 10-formyltetrahydrofolate (formyl-FH4) to formate and tetrahydrofolate (FH4).</text>
</comment>
<dbReference type="Gene3D" id="3.40.50.170">
    <property type="entry name" value="Formyl transferase, N-terminal domain"/>
    <property type="match status" value="1"/>
</dbReference>
<name>A0ABM6RU41_9FIRM</name>
<comment type="similarity">
    <text evidence="3">Belongs to the PurU family.</text>
</comment>
<sequence length="284" mass="32281">MTDRYRLLIACPDTPGIIASVSDALWKEGANITSFDQYSEGLENGMFYMRAEFDAAPGTDEPLTSRLQVMAEAYRMQWTLALAGRPQRLAVFVSREDHCLNELLWQTQRGDIAAHIALIISNHADLQPLAERFNIPYYHIPVTQTTKAHSEAEARRLIESHDAQTIVLARYMQILSEDFVSAYPERIINIHHSFLPAFVGPKPYHQAYARGVKLIGATAHYVTKDLDAGPIIEQDVHRVDHRHQLEDLKRLGRQVERMVLARAVSWHVSDRVLVSGNRTVVFPF</sequence>
<feature type="active site" evidence="3">
    <location>
        <position position="227"/>
    </location>
</feature>
<feature type="domain" description="ACT" evidence="5">
    <location>
        <begin position="6"/>
        <end position="85"/>
    </location>
</feature>
<keyword evidence="3" id="KW-0658">Purine biosynthesis</keyword>
<evidence type="ECO:0000313" key="6">
    <source>
        <dbReference type="EMBL" id="AUW94864.1"/>
    </source>
</evidence>
<dbReference type="NCBIfam" id="TIGR00655">
    <property type="entry name" value="PurU"/>
    <property type="match status" value="1"/>
</dbReference>
<keyword evidence="2 3" id="KW-0378">Hydrolase</keyword>
<dbReference type="Gene3D" id="3.30.70.260">
    <property type="match status" value="1"/>
</dbReference>
<evidence type="ECO:0000256" key="4">
    <source>
        <dbReference type="NCBIfam" id="TIGR00655"/>
    </source>
</evidence>
<dbReference type="PANTHER" id="PTHR42706:SF1">
    <property type="entry name" value="FORMYLTETRAHYDROFOLATE DEFORMYLASE 2, MITOCHONDRIAL"/>
    <property type="match status" value="1"/>
</dbReference>
<dbReference type="Pfam" id="PF00551">
    <property type="entry name" value="Formyl_trans_N"/>
    <property type="match status" value="1"/>
</dbReference>
<dbReference type="HAMAP" id="MF_01927">
    <property type="entry name" value="PurU"/>
    <property type="match status" value="1"/>
</dbReference>
<protein>
    <recommendedName>
        <fullName evidence="3 4">Formyltetrahydrofolate deformylase</fullName>
        <ecNumber evidence="3 4">3.5.1.10</ecNumber>
    </recommendedName>
    <alternativeName>
        <fullName evidence="3">Formyl-FH(4) hydrolase</fullName>
    </alternativeName>
</protein>
<dbReference type="InterPro" id="IPR041729">
    <property type="entry name" value="Formyl-FH4-Hydrolase_C"/>
</dbReference>
<evidence type="ECO:0000256" key="2">
    <source>
        <dbReference type="ARBA" id="ARBA00022801"/>
    </source>
</evidence>
<dbReference type="InterPro" id="IPR004810">
    <property type="entry name" value="PurU"/>
</dbReference>
<dbReference type="InterPro" id="IPR044074">
    <property type="entry name" value="PurU_ACT"/>
</dbReference>
<dbReference type="SUPFAM" id="SSF55021">
    <property type="entry name" value="ACT-like"/>
    <property type="match status" value="1"/>
</dbReference>
<dbReference type="CDD" id="cd08648">
    <property type="entry name" value="FMT_core_Formyl-FH4-Hydrolase_C"/>
    <property type="match status" value="1"/>
</dbReference>
<dbReference type="PROSITE" id="PS51671">
    <property type="entry name" value="ACT"/>
    <property type="match status" value="1"/>
</dbReference>
<dbReference type="EC" id="3.5.1.10" evidence="3 4"/>
<accession>A0ABM6RU41</accession>
<organism evidence="6 7">
    <name type="scientific">Sulfobacillus thermotolerans</name>
    <dbReference type="NCBI Taxonomy" id="338644"/>
    <lineage>
        <taxon>Bacteria</taxon>
        <taxon>Bacillati</taxon>
        <taxon>Bacillota</taxon>
        <taxon>Clostridia</taxon>
        <taxon>Eubacteriales</taxon>
        <taxon>Clostridiales Family XVII. Incertae Sedis</taxon>
        <taxon>Sulfobacillus</taxon>
    </lineage>
</organism>
<comment type="catalytic activity">
    <reaction evidence="3">
        <text>(6R)-10-formyltetrahydrofolate + H2O = (6S)-5,6,7,8-tetrahydrofolate + formate + H(+)</text>
        <dbReference type="Rhea" id="RHEA:19833"/>
        <dbReference type="ChEBI" id="CHEBI:15377"/>
        <dbReference type="ChEBI" id="CHEBI:15378"/>
        <dbReference type="ChEBI" id="CHEBI:15740"/>
        <dbReference type="ChEBI" id="CHEBI:57453"/>
        <dbReference type="ChEBI" id="CHEBI:195366"/>
        <dbReference type="EC" id="3.5.1.10"/>
    </reaction>
</comment>
<gene>
    <name evidence="3" type="primary">purU</name>
    <name evidence="6" type="ORF">BXT84_13630</name>
</gene>
<dbReference type="EMBL" id="CP019454">
    <property type="protein sequence ID" value="AUW94864.1"/>
    <property type="molecule type" value="Genomic_DNA"/>
</dbReference>
<proteinExistence type="inferred from homology"/>
<dbReference type="Proteomes" id="UP000325292">
    <property type="component" value="Chromosome"/>
</dbReference>
<evidence type="ECO:0000256" key="1">
    <source>
        <dbReference type="ARBA" id="ARBA00022563"/>
    </source>
</evidence>
<dbReference type="SUPFAM" id="SSF53328">
    <property type="entry name" value="Formyltransferase"/>
    <property type="match status" value="1"/>
</dbReference>
<evidence type="ECO:0000313" key="7">
    <source>
        <dbReference type="Proteomes" id="UP000325292"/>
    </source>
</evidence>
<dbReference type="InterPro" id="IPR036477">
    <property type="entry name" value="Formyl_transf_N_sf"/>
</dbReference>
<dbReference type="PRINTS" id="PR01575">
    <property type="entry name" value="FFH4HYDRLASE"/>
</dbReference>
<keyword evidence="7" id="KW-1185">Reference proteome</keyword>
<dbReference type="NCBIfam" id="NF004684">
    <property type="entry name" value="PRK06027.1"/>
    <property type="match status" value="1"/>
</dbReference>
<dbReference type="PANTHER" id="PTHR42706">
    <property type="entry name" value="FORMYLTETRAHYDROFOLATE DEFORMYLASE"/>
    <property type="match status" value="1"/>
</dbReference>
<reference evidence="6 7" key="1">
    <citation type="journal article" date="2019" name="Sci. Rep.">
        <title>Sulfobacillus thermotolerans: new insights into resistance and metabolic capacities of acidophilic chemolithotrophs.</title>
        <authorList>
            <person name="Panyushkina A.E."/>
            <person name="Babenko V.V."/>
            <person name="Nikitina A.S."/>
            <person name="Selezneva O.V."/>
            <person name="Tsaplina I.A."/>
            <person name="Letarova M.A."/>
            <person name="Kostryukova E.S."/>
            <person name="Letarov A.V."/>
        </authorList>
    </citation>
    <scope>NUCLEOTIDE SEQUENCE [LARGE SCALE GENOMIC DNA]</scope>
    <source>
        <strain evidence="6 7">Kr1</strain>
    </source>
</reference>
<dbReference type="InterPro" id="IPR002912">
    <property type="entry name" value="ACT_dom"/>
</dbReference>
<evidence type="ECO:0000256" key="3">
    <source>
        <dbReference type="HAMAP-Rule" id="MF_01927"/>
    </source>
</evidence>
<keyword evidence="1 3" id="KW-0554">One-carbon metabolism</keyword>
<dbReference type="InterPro" id="IPR045865">
    <property type="entry name" value="ACT-like_dom_sf"/>
</dbReference>
<dbReference type="CDD" id="cd04875">
    <property type="entry name" value="ACT_F4HF-DF"/>
    <property type="match status" value="1"/>
</dbReference>
<dbReference type="InterPro" id="IPR002376">
    <property type="entry name" value="Formyl_transf_N"/>
</dbReference>
<evidence type="ECO:0000259" key="5">
    <source>
        <dbReference type="PROSITE" id="PS51671"/>
    </source>
</evidence>
<comment type="pathway">
    <text evidence="3">Purine metabolism; IMP biosynthesis via de novo pathway; formate from 10-formyl-5,6,7,8-tetrahydrofolate: step 1/1.</text>
</comment>